<accession>A0A3D8SIB2</accession>
<dbReference type="GeneID" id="38113081"/>
<evidence type="ECO:0000256" key="4">
    <source>
        <dbReference type="ARBA" id="ARBA00022722"/>
    </source>
</evidence>
<dbReference type="EC" id="3.1.26.4" evidence="3"/>
<dbReference type="PROSITE" id="PS50879">
    <property type="entry name" value="RNASE_H_1"/>
    <property type="match status" value="1"/>
</dbReference>
<feature type="domain" description="RNase H type-1" evidence="9">
    <location>
        <begin position="160"/>
        <end position="326"/>
    </location>
</feature>
<organism evidence="10 11">
    <name type="scientific">Aspergillus mulundensis</name>
    <dbReference type="NCBI Taxonomy" id="1810919"/>
    <lineage>
        <taxon>Eukaryota</taxon>
        <taxon>Fungi</taxon>
        <taxon>Dikarya</taxon>
        <taxon>Ascomycota</taxon>
        <taxon>Pezizomycotina</taxon>
        <taxon>Eurotiomycetes</taxon>
        <taxon>Eurotiomycetidae</taxon>
        <taxon>Eurotiales</taxon>
        <taxon>Aspergillaceae</taxon>
        <taxon>Aspergillus</taxon>
        <taxon>Aspergillus subgen. Nidulantes</taxon>
    </lineage>
</organism>
<dbReference type="RefSeq" id="XP_026605593.1">
    <property type="nucleotide sequence ID" value="XM_026744727.1"/>
</dbReference>
<dbReference type="PANTHER" id="PTHR10642:SF26">
    <property type="entry name" value="RIBONUCLEASE H1"/>
    <property type="match status" value="1"/>
</dbReference>
<dbReference type="GO" id="GO:0043137">
    <property type="term" value="P:DNA replication, removal of RNA primer"/>
    <property type="evidence" value="ECO:0007669"/>
    <property type="project" value="TreeGrafter"/>
</dbReference>
<dbReference type="SUPFAM" id="SSF53098">
    <property type="entry name" value="Ribonuclease H-like"/>
    <property type="match status" value="1"/>
</dbReference>
<proteinExistence type="inferred from homology"/>
<dbReference type="GO" id="GO:0046872">
    <property type="term" value="F:metal ion binding"/>
    <property type="evidence" value="ECO:0007669"/>
    <property type="project" value="UniProtKB-KW"/>
</dbReference>
<dbReference type="STRING" id="1810919.A0A3D8SIB2"/>
<evidence type="ECO:0000259" key="9">
    <source>
        <dbReference type="PROSITE" id="PS50879"/>
    </source>
</evidence>
<dbReference type="CDD" id="cd13934">
    <property type="entry name" value="RNase_H_Dikarya_like"/>
    <property type="match status" value="1"/>
</dbReference>
<reference evidence="10 11" key="1">
    <citation type="journal article" date="2018" name="IMA Fungus">
        <title>IMA Genome-F 9: Draft genome sequence of Annulohypoxylon stygium, Aspergillus mulundensis, Berkeleyomyces basicola (syn. Thielaviopsis basicola), Ceratocystis smalleyi, two Cercospora beticola strains, Coleophoma cylindrospora, Fusarium fracticaudum, Phialophora cf. hyalina, and Morchella septimelata.</title>
        <authorList>
            <person name="Wingfield B.D."/>
            <person name="Bills G.F."/>
            <person name="Dong Y."/>
            <person name="Huang W."/>
            <person name="Nel W.J."/>
            <person name="Swalarsk-Parry B.S."/>
            <person name="Vaghefi N."/>
            <person name="Wilken P.M."/>
            <person name="An Z."/>
            <person name="de Beer Z.W."/>
            <person name="De Vos L."/>
            <person name="Chen L."/>
            <person name="Duong T.A."/>
            <person name="Gao Y."/>
            <person name="Hammerbacher A."/>
            <person name="Kikkert J.R."/>
            <person name="Li Y."/>
            <person name="Li H."/>
            <person name="Li K."/>
            <person name="Li Q."/>
            <person name="Liu X."/>
            <person name="Ma X."/>
            <person name="Naidoo K."/>
            <person name="Pethybridge S.J."/>
            <person name="Sun J."/>
            <person name="Steenkamp E.T."/>
            <person name="van der Nest M.A."/>
            <person name="van Wyk S."/>
            <person name="Wingfield M.J."/>
            <person name="Xiong C."/>
            <person name="Yue Q."/>
            <person name="Zhang X."/>
        </authorList>
    </citation>
    <scope>NUCLEOTIDE SEQUENCE [LARGE SCALE GENOMIC DNA]</scope>
    <source>
        <strain evidence="10 11">DSM 5745</strain>
    </source>
</reference>
<dbReference type="GO" id="GO:0004523">
    <property type="term" value="F:RNA-DNA hybrid ribonuclease activity"/>
    <property type="evidence" value="ECO:0007669"/>
    <property type="project" value="UniProtKB-EC"/>
</dbReference>
<evidence type="ECO:0000256" key="2">
    <source>
        <dbReference type="ARBA" id="ARBA00005300"/>
    </source>
</evidence>
<keyword evidence="5" id="KW-0479">Metal-binding</keyword>
<evidence type="ECO:0000256" key="7">
    <source>
        <dbReference type="ARBA" id="ARBA00022801"/>
    </source>
</evidence>
<evidence type="ECO:0000313" key="11">
    <source>
        <dbReference type="Proteomes" id="UP000256690"/>
    </source>
</evidence>
<keyword evidence="7" id="KW-0378">Hydrolase</keyword>
<dbReference type="OrthoDB" id="245563at2759"/>
<dbReference type="AlphaFoldDB" id="A0A3D8SIB2"/>
<keyword evidence="11" id="KW-1185">Reference proteome</keyword>
<evidence type="ECO:0000256" key="3">
    <source>
        <dbReference type="ARBA" id="ARBA00012180"/>
    </source>
</evidence>
<comment type="caution">
    <text evidence="10">The sequence shown here is derived from an EMBL/GenBank/DDBJ whole genome shotgun (WGS) entry which is preliminary data.</text>
</comment>
<keyword evidence="4" id="KW-0540">Nuclease</keyword>
<comment type="similarity">
    <text evidence="2">Belongs to the RNase H family.</text>
</comment>
<dbReference type="InterPro" id="IPR036397">
    <property type="entry name" value="RNaseH_sf"/>
</dbReference>
<dbReference type="InterPro" id="IPR012337">
    <property type="entry name" value="RNaseH-like_sf"/>
</dbReference>
<evidence type="ECO:0000256" key="1">
    <source>
        <dbReference type="ARBA" id="ARBA00000077"/>
    </source>
</evidence>
<dbReference type="InterPro" id="IPR002156">
    <property type="entry name" value="RNaseH_domain"/>
</dbReference>
<evidence type="ECO:0000256" key="8">
    <source>
        <dbReference type="SAM" id="MobiDB-lite"/>
    </source>
</evidence>
<keyword evidence="6" id="KW-0255">Endonuclease</keyword>
<dbReference type="PANTHER" id="PTHR10642">
    <property type="entry name" value="RIBONUCLEASE H1"/>
    <property type="match status" value="1"/>
</dbReference>
<name>A0A3D8SIB2_9EURO</name>
<sequence>MPPPPHPAGSSGNLPQKHPARSSQSGDGSDFVTARLGTASASANRIKEKDQPRVNASGVITARLPGVYASAKKCKLEGYSQVDNAELVTARPVISLTAMEAKRNPKSNPCPKTPSRRFIPEDIYPSPFKASDIEREIGHWVFVACPGRTKCRNYKRHSSHLDTIVVAVDGACIGNGQEDAVSSLAVYVGPWNHNNVVDDKGIYPGQTSQIAEMEAAIWAVSTVSGIEEDFDSDDDSDEIWLCGRPRTVIIKSDSSYVVRGLTEHLPKWKANGWRNSSGKRVANREKWEELEEVVCEAEDQGFEIFFWHVPREMNRIADAAANWALSPRTTCRFAGVEWRGGRARIIPLIGF</sequence>
<dbReference type="Proteomes" id="UP000256690">
    <property type="component" value="Unassembled WGS sequence"/>
</dbReference>
<evidence type="ECO:0000313" key="10">
    <source>
        <dbReference type="EMBL" id="RDW86069.1"/>
    </source>
</evidence>
<dbReference type="InterPro" id="IPR050092">
    <property type="entry name" value="RNase_H"/>
</dbReference>
<dbReference type="GO" id="GO:0003676">
    <property type="term" value="F:nucleic acid binding"/>
    <property type="evidence" value="ECO:0007669"/>
    <property type="project" value="InterPro"/>
</dbReference>
<dbReference type="Pfam" id="PF00075">
    <property type="entry name" value="RNase_H"/>
    <property type="match status" value="1"/>
</dbReference>
<feature type="region of interest" description="Disordered" evidence="8">
    <location>
        <begin position="1"/>
        <end position="53"/>
    </location>
</feature>
<dbReference type="Gene3D" id="3.30.420.10">
    <property type="entry name" value="Ribonuclease H-like superfamily/Ribonuclease H"/>
    <property type="match status" value="1"/>
</dbReference>
<evidence type="ECO:0000256" key="5">
    <source>
        <dbReference type="ARBA" id="ARBA00022723"/>
    </source>
</evidence>
<gene>
    <name evidence="10" type="ORF">DSM5745_02711</name>
</gene>
<comment type="catalytic activity">
    <reaction evidence="1">
        <text>Endonucleolytic cleavage to 5'-phosphomonoester.</text>
        <dbReference type="EC" id="3.1.26.4"/>
    </reaction>
</comment>
<protein>
    <recommendedName>
        <fullName evidence="3">ribonuclease H</fullName>
        <ecNumber evidence="3">3.1.26.4</ecNumber>
    </recommendedName>
</protein>
<dbReference type="EMBL" id="PVWQ01000003">
    <property type="protein sequence ID" value="RDW86069.1"/>
    <property type="molecule type" value="Genomic_DNA"/>
</dbReference>
<evidence type="ECO:0000256" key="6">
    <source>
        <dbReference type="ARBA" id="ARBA00022759"/>
    </source>
</evidence>